<accession>A0AAD1XZB3</accession>
<keyword evidence="1" id="KW-1133">Transmembrane helix</keyword>
<protein>
    <submittedName>
        <fullName evidence="2">Uncharacterized protein</fullName>
    </submittedName>
</protein>
<sequence>MILWKIKVEISRKIENQIGFHTHQNRSDNSLQLFNQPAQENYGNFSIFLYIVIPQIWPCILLVNYDIP</sequence>
<dbReference type="Proteomes" id="UP001295684">
    <property type="component" value="Unassembled WGS sequence"/>
</dbReference>
<proteinExistence type="predicted"/>
<name>A0AAD1XZB3_EUPCR</name>
<keyword evidence="1" id="KW-0472">Membrane</keyword>
<evidence type="ECO:0000313" key="3">
    <source>
        <dbReference type="Proteomes" id="UP001295684"/>
    </source>
</evidence>
<dbReference type="AlphaFoldDB" id="A0AAD1XZB3"/>
<evidence type="ECO:0000256" key="1">
    <source>
        <dbReference type="SAM" id="Phobius"/>
    </source>
</evidence>
<organism evidence="2 3">
    <name type="scientific">Euplotes crassus</name>
    <dbReference type="NCBI Taxonomy" id="5936"/>
    <lineage>
        <taxon>Eukaryota</taxon>
        <taxon>Sar</taxon>
        <taxon>Alveolata</taxon>
        <taxon>Ciliophora</taxon>
        <taxon>Intramacronucleata</taxon>
        <taxon>Spirotrichea</taxon>
        <taxon>Hypotrichia</taxon>
        <taxon>Euplotida</taxon>
        <taxon>Euplotidae</taxon>
        <taxon>Moneuplotes</taxon>
    </lineage>
</organism>
<feature type="transmembrane region" description="Helical" evidence="1">
    <location>
        <begin position="47"/>
        <end position="65"/>
    </location>
</feature>
<evidence type="ECO:0000313" key="2">
    <source>
        <dbReference type="EMBL" id="CAI2381648.1"/>
    </source>
</evidence>
<gene>
    <name evidence="2" type="ORF">ECRASSUSDP1_LOCUS23106</name>
</gene>
<keyword evidence="1" id="KW-0812">Transmembrane</keyword>
<reference evidence="2" key="1">
    <citation type="submission" date="2023-07" db="EMBL/GenBank/DDBJ databases">
        <authorList>
            <consortium name="AG Swart"/>
            <person name="Singh M."/>
            <person name="Singh A."/>
            <person name="Seah K."/>
            <person name="Emmerich C."/>
        </authorList>
    </citation>
    <scope>NUCLEOTIDE SEQUENCE</scope>
    <source>
        <strain evidence="2">DP1</strain>
    </source>
</reference>
<comment type="caution">
    <text evidence="2">The sequence shown here is derived from an EMBL/GenBank/DDBJ whole genome shotgun (WGS) entry which is preliminary data.</text>
</comment>
<dbReference type="EMBL" id="CAMPGE010023747">
    <property type="protein sequence ID" value="CAI2381648.1"/>
    <property type="molecule type" value="Genomic_DNA"/>
</dbReference>
<keyword evidence="3" id="KW-1185">Reference proteome</keyword>